<proteinExistence type="predicted"/>
<dbReference type="EMBL" id="JACHGY010000001">
    <property type="protein sequence ID" value="MBB6429859.1"/>
    <property type="molecule type" value="Genomic_DNA"/>
</dbReference>
<dbReference type="Proteomes" id="UP000541810">
    <property type="component" value="Unassembled WGS sequence"/>
</dbReference>
<feature type="transmembrane region" description="Helical" evidence="1">
    <location>
        <begin position="7"/>
        <end position="35"/>
    </location>
</feature>
<keyword evidence="3" id="KW-1185">Reference proteome</keyword>
<protein>
    <submittedName>
        <fullName evidence="2">Uncharacterized protein</fullName>
    </submittedName>
</protein>
<feature type="transmembrane region" description="Helical" evidence="1">
    <location>
        <begin position="90"/>
        <end position="113"/>
    </location>
</feature>
<dbReference type="RefSeq" id="WP_184677419.1">
    <property type="nucleotide sequence ID" value="NZ_JACHGY010000001.1"/>
</dbReference>
<name>A0A7X0H5Z5_9BACT</name>
<evidence type="ECO:0000313" key="2">
    <source>
        <dbReference type="EMBL" id="MBB6429859.1"/>
    </source>
</evidence>
<evidence type="ECO:0000256" key="1">
    <source>
        <dbReference type="SAM" id="Phobius"/>
    </source>
</evidence>
<keyword evidence="1" id="KW-1133">Transmembrane helix</keyword>
<dbReference type="AlphaFoldDB" id="A0A7X0H5Z5"/>
<gene>
    <name evidence="2" type="ORF">HNQ40_001665</name>
</gene>
<reference evidence="2 3" key="1">
    <citation type="submission" date="2020-08" db="EMBL/GenBank/DDBJ databases">
        <title>Genomic Encyclopedia of Type Strains, Phase IV (KMG-IV): sequencing the most valuable type-strain genomes for metagenomic binning, comparative biology and taxonomic classification.</title>
        <authorList>
            <person name="Goeker M."/>
        </authorList>
    </citation>
    <scope>NUCLEOTIDE SEQUENCE [LARGE SCALE GENOMIC DNA]</scope>
    <source>
        <strain evidence="2 3">DSM 103725</strain>
    </source>
</reference>
<keyword evidence="1" id="KW-0812">Transmembrane</keyword>
<organism evidence="2 3">
    <name type="scientific">Algisphaera agarilytica</name>
    <dbReference type="NCBI Taxonomy" id="1385975"/>
    <lineage>
        <taxon>Bacteria</taxon>
        <taxon>Pseudomonadati</taxon>
        <taxon>Planctomycetota</taxon>
        <taxon>Phycisphaerae</taxon>
        <taxon>Phycisphaerales</taxon>
        <taxon>Phycisphaeraceae</taxon>
        <taxon>Algisphaera</taxon>
    </lineage>
</organism>
<keyword evidence="1" id="KW-0472">Membrane</keyword>
<feature type="transmembrane region" description="Helical" evidence="1">
    <location>
        <begin position="55"/>
        <end position="78"/>
    </location>
</feature>
<evidence type="ECO:0000313" key="3">
    <source>
        <dbReference type="Proteomes" id="UP000541810"/>
    </source>
</evidence>
<sequence length="116" mass="11683">MLRIVALILNVLLILLGVLSLLSISVCGIVGGLGAGLINLFTLLRGDVPDGFEKATVVCNGVAILGGLFSIPAAYSFLLGDQSGQPGAAVAGMIQLAVVGVFISAGIVTGVYVTQR</sequence>
<comment type="caution">
    <text evidence="2">The sequence shown here is derived from an EMBL/GenBank/DDBJ whole genome shotgun (WGS) entry which is preliminary data.</text>
</comment>
<accession>A0A7X0H5Z5</accession>